<proteinExistence type="predicted"/>
<keyword evidence="4" id="KW-1185">Reference proteome</keyword>
<reference evidence="3" key="2">
    <citation type="submission" date="2020-11" db="EMBL/GenBank/DDBJ databases">
        <authorList>
            <person name="McCartney M.A."/>
            <person name="Auch B."/>
            <person name="Kono T."/>
            <person name="Mallez S."/>
            <person name="Becker A."/>
            <person name="Gohl D.M."/>
            <person name="Silverstein K.A.T."/>
            <person name="Koren S."/>
            <person name="Bechman K.B."/>
            <person name="Herman A."/>
            <person name="Abrahante J.E."/>
            <person name="Garbe J."/>
        </authorList>
    </citation>
    <scope>NUCLEOTIDE SEQUENCE</scope>
    <source>
        <strain evidence="3">Duluth1</strain>
        <tissue evidence="3">Whole animal</tissue>
    </source>
</reference>
<dbReference type="InterPro" id="IPR015819">
    <property type="entry name" value="Lipid_transp_b-sht_shell"/>
</dbReference>
<dbReference type="InterPro" id="IPR015816">
    <property type="entry name" value="Vitellinogen_b-sht_N"/>
</dbReference>
<organism evidence="3 4">
    <name type="scientific">Dreissena polymorpha</name>
    <name type="common">Zebra mussel</name>
    <name type="synonym">Mytilus polymorpha</name>
    <dbReference type="NCBI Taxonomy" id="45954"/>
    <lineage>
        <taxon>Eukaryota</taxon>
        <taxon>Metazoa</taxon>
        <taxon>Spiralia</taxon>
        <taxon>Lophotrochozoa</taxon>
        <taxon>Mollusca</taxon>
        <taxon>Bivalvia</taxon>
        <taxon>Autobranchia</taxon>
        <taxon>Heteroconchia</taxon>
        <taxon>Euheterodonta</taxon>
        <taxon>Imparidentia</taxon>
        <taxon>Neoheterodontei</taxon>
        <taxon>Myida</taxon>
        <taxon>Dreissenoidea</taxon>
        <taxon>Dreissenidae</taxon>
        <taxon>Dreissena</taxon>
    </lineage>
</organism>
<dbReference type="GO" id="GO:0005319">
    <property type="term" value="F:lipid transporter activity"/>
    <property type="evidence" value="ECO:0007669"/>
    <property type="project" value="InterPro"/>
</dbReference>
<accession>A0A9D4HGC0</accession>
<feature type="domain" description="Vitellogenin" evidence="2">
    <location>
        <begin position="11"/>
        <end position="58"/>
    </location>
</feature>
<dbReference type="EMBL" id="JAIWYP010000004">
    <property type="protein sequence ID" value="KAH3831782.1"/>
    <property type="molecule type" value="Genomic_DNA"/>
</dbReference>
<comment type="caution">
    <text evidence="3">The sequence shown here is derived from an EMBL/GenBank/DDBJ whole genome shotgun (WGS) entry which is preliminary data.</text>
</comment>
<sequence>MADSNKFKLNVGSTYQYNYEAETRTSLQGASSPASVIGLTAKVLVHVESKCELILKVRTV</sequence>
<protein>
    <recommendedName>
        <fullName evidence="2">Vitellogenin domain-containing protein</fullName>
    </recommendedName>
</protein>
<dbReference type="Gene3D" id="2.30.230.10">
    <property type="entry name" value="Lipovitellin, beta-sheet shell regions, chain A"/>
    <property type="match status" value="1"/>
</dbReference>
<dbReference type="Pfam" id="PF01347">
    <property type="entry name" value="Vitellogenin_N"/>
    <property type="match status" value="1"/>
</dbReference>
<dbReference type="SUPFAM" id="SSF56968">
    <property type="entry name" value="Lipovitellin-phosvitin complex, beta-sheet shell regions"/>
    <property type="match status" value="1"/>
</dbReference>
<dbReference type="AlphaFoldDB" id="A0A9D4HGC0"/>
<evidence type="ECO:0000256" key="1">
    <source>
        <dbReference type="ARBA" id="ARBA00022729"/>
    </source>
</evidence>
<name>A0A9D4HGC0_DREPO</name>
<keyword evidence="1" id="KW-0732">Signal</keyword>
<reference evidence="3" key="1">
    <citation type="journal article" date="2019" name="bioRxiv">
        <title>The Genome of the Zebra Mussel, Dreissena polymorpha: A Resource for Invasive Species Research.</title>
        <authorList>
            <person name="McCartney M.A."/>
            <person name="Auch B."/>
            <person name="Kono T."/>
            <person name="Mallez S."/>
            <person name="Zhang Y."/>
            <person name="Obille A."/>
            <person name="Becker A."/>
            <person name="Abrahante J.E."/>
            <person name="Garbe J."/>
            <person name="Badalamenti J.P."/>
            <person name="Herman A."/>
            <person name="Mangelson H."/>
            <person name="Liachko I."/>
            <person name="Sullivan S."/>
            <person name="Sone E.D."/>
            <person name="Koren S."/>
            <person name="Silverstein K.A.T."/>
            <person name="Beckman K.B."/>
            <person name="Gohl D.M."/>
        </authorList>
    </citation>
    <scope>NUCLEOTIDE SEQUENCE</scope>
    <source>
        <strain evidence="3">Duluth1</strain>
        <tissue evidence="3">Whole animal</tissue>
    </source>
</reference>
<evidence type="ECO:0000313" key="4">
    <source>
        <dbReference type="Proteomes" id="UP000828390"/>
    </source>
</evidence>
<dbReference type="InterPro" id="IPR001747">
    <property type="entry name" value="Vitellogenin_N"/>
</dbReference>
<dbReference type="Proteomes" id="UP000828390">
    <property type="component" value="Unassembled WGS sequence"/>
</dbReference>
<gene>
    <name evidence="3" type="ORF">DPMN_105052</name>
</gene>
<evidence type="ECO:0000259" key="2">
    <source>
        <dbReference type="Pfam" id="PF01347"/>
    </source>
</evidence>
<evidence type="ECO:0000313" key="3">
    <source>
        <dbReference type="EMBL" id="KAH3831782.1"/>
    </source>
</evidence>